<protein>
    <recommendedName>
        <fullName evidence="17">WD repeat-containing protein 55 homolog</fullName>
    </recommendedName>
</protein>
<feature type="domain" description="IFT121-like zinc finger" evidence="10">
    <location>
        <begin position="1145"/>
        <end position="1188"/>
    </location>
</feature>
<feature type="domain" description="IFT121 second beta-propeller" evidence="12">
    <location>
        <begin position="337"/>
        <end position="665"/>
    </location>
</feature>
<dbReference type="InterPro" id="IPR039857">
    <property type="entry name" value="Ift122/121"/>
</dbReference>
<dbReference type="InterPro" id="IPR036322">
    <property type="entry name" value="WD40_repeat_dom_sf"/>
</dbReference>
<dbReference type="Pfam" id="PF24797">
    <property type="entry name" value="Beta-prop_WDR35_TULP_N"/>
    <property type="match status" value="1"/>
</dbReference>
<keyword evidence="2" id="KW-0963">Cytoplasm</keyword>
<dbReference type="AlphaFoldDB" id="A0A9N9WPW1"/>
<gene>
    <name evidence="15" type="ORF">CHIRRI_LOCUS2526</name>
</gene>
<evidence type="ECO:0000313" key="16">
    <source>
        <dbReference type="Proteomes" id="UP001153620"/>
    </source>
</evidence>
<feature type="domain" description="IFT80/172/WDR35 TPR" evidence="11">
    <location>
        <begin position="706"/>
        <end position="795"/>
    </location>
</feature>
<dbReference type="Gene3D" id="1.25.40.10">
    <property type="entry name" value="Tetratricopeptide repeat domain"/>
    <property type="match status" value="1"/>
</dbReference>
<evidence type="ECO:0000256" key="2">
    <source>
        <dbReference type="ARBA" id="ARBA00022490"/>
    </source>
</evidence>
<evidence type="ECO:0000259" key="13">
    <source>
        <dbReference type="Pfam" id="PF24797"/>
    </source>
</evidence>
<evidence type="ECO:0000259" key="14">
    <source>
        <dbReference type="Pfam" id="PF25768"/>
    </source>
</evidence>
<evidence type="ECO:0000259" key="10">
    <source>
        <dbReference type="Pfam" id="PF23145"/>
    </source>
</evidence>
<keyword evidence="7" id="KW-0206">Cytoskeleton</keyword>
<evidence type="ECO:0000256" key="7">
    <source>
        <dbReference type="ARBA" id="ARBA00023212"/>
    </source>
</evidence>
<dbReference type="InterPro" id="IPR001680">
    <property type="entry name" value="WD40_rpt"/>
</dbReference>
<evidence type="ECO:0000256" key="3">
    <source>
        <dbReference type="ARBA" id="ARBA00022574"/>
    </source>
</evidence>
<dbReference type="InterPro" id="IPR056159">
    <property type="entry name" value="Beta-prop_IFT121_TULP_N"/>
</dbReference>
<evidence type="ECO:0000259" key="11">
    <source>
        <dbReference type="Pfam" id="PF23387"/>
    </source>
</evidence>
<evidence type="ECO:0000256" key="5">
    <source>
        <dbReference type="ARBA" id="ARBA00022794"/>
    </source>
</evidence>
<dbReference type="InterPro" id="IPR015943">
    <property type="entry name" value="WD40/YVTN_repeat-like_dom_sf"/>
</dbReference>
<dbReference type="PIRSF" id="PIRSF037536">
    <property type="entry name" value="WD_repeat_p35"/>
    <property type="match status" value="1"/>
</dbReference>
<dbReference type="InterPro" id="IPR057979">
    <property type="entry name" value="TPR_IFT121"/>
</dbReference>
<dbReference type="InterPro" id="IPR011990">
    <property type="entry name" value="TPR-like_helical_dom_sf"/>
</dbReference>
<organism evidence="15 16">
    <name type="scientific">Chironomus riparius</name>
    <dbReference type="NCBI Taxonomy" id="315576"/>
    <lineage>
        <taxon>Eukaryota</taxon>
        <taxon>Metazoa</taxon>
        <taxon>Ecdysozoa</taxon>
        <taxon>Arthropoda</taxon>
        <taxon>Hexapoda</taxon>
        <taxon>Insecta</taxon>
        <taxon>Pterygota</taxon>
        <taxon>Neoptera</taxon>
        <taxon>Endopterygota</taxon>
        <taxon>Diptera</taxon>
        <taxon>Nematocera</taxon>
        <taxon>Chironomoidea</taxon>
        <taxon>Chironomidae</taxon>
        <taxon>Chironominae</taxon>
        <taxon>Chironomus</taxon>
    </lineage>
</organism>
<keyword evidence="8" id="KW-0966">Cell projection</keyword>
<comment type="subcellular location">
    <subcellularLocation>
        <location evidence="1">Cytoplasm</location>
        <location evidence="1">Cytoskeleton</location>
        <location evidence="1">Cilium basal body</location>
    </subcellularLocation>
</comment>
<dbReference type="SUPFAM" id="SSF48452">
    <property type="entry name" value="TPR-like"/>
    <property type="match status" value="1"/>
</dbReference>
<dbReference type="InterPro" id="IPR056170">
    <property type="entry name" value="Znf_IFT121-like"/>
</dbReference>
<dbReference type="PROSITE" id="PS50082">
    <property type="entry name" value="WD_REPEATS_2"/>
    <property type="match status" value="1"/>
</dbReference>
<dbReference type="EMBL" id="OU895877">
    <property type="protein sequence ID" value="CAG9799561.1"/>
    <property type="molecule type" value="Genomic_DNA"/>
</dbReference>
<dbReference type="PANTHER" id="PTHR12764:SF5">
    <property type="entry name" value="LD29485P"/>
    <property type="match status" value="1"/>
</dbReference>
<keyword evidence="3 9" id="KW-0853">WD repeat</keyword>
<dbReference type="Pfam" id="PF23145">
    <property type="entry name" value="Zf_2nd_IFT121"/>
    <property type="match status" value="1"/>
</dbReference>
<dbReference type="SMART" id="SM00320">
    <property type="entry name" value="WD40"/>
    <property type="match status" value="5"/>
</dbReference>
<dbReference type="PROSITE" id="PS50294">
    <property type="entry name" value="WD_REPEATS_REGION"/>
    <property type="match status" value="1"/>
</dbReference>
<reference evidence="15" key="2">
    <citation type="submission" date="2022-10" db="EMBL/GenBank/DDBJ databases">
        <authorList>
            <consortium name="ENA_rothamsted_submissions"/>
            <consortium name="culmorum"/>
            <person name="King R."/>
        </authorList>
    </citation>
    <scope>NUCLEOTIDE SEQUENCE</scope>
</reference>
<dbReference type="SUPFAM" id="SSF50978">
    <property type="entry name" value="WD40 repeat-like"/>
    <property type="match status" value="2"/>
</dbReference>
<evidence type="ECO:0008006" key="17">
    <source>
        <dbReference type="Google" id="ProtNLM"/>
    </source>
</evidence>
<dbReference type="Gene3D" id="2.130.10.10">
    <property type="entry name" value="YVTN repeat-like/Quinoprotein amine dehydrogenase"/>
    <property type="match status" value="2"/>
</dbReference>
<feature type="domain" description="IFT121-like TPR repeats" evidence="14">
    <location>
        <begin position="1016"/>
        <end position="1115"/>
    </location>
</feature>
<dbReference type="Pfam" id="PF23387">
    <property type="entry name" value="TPR_IFT80_172"/>
    <property type="match status" value="1"/>
</dbReference>
<keyword evidence="6" id="KW-0969">Cilium</keyword>
<dbReference type="GO" id="GO:0035721">
    <property type="term" value="P:intraciliary retrograde transport"/>
    <property type="evidence" value="ECO:0007669"/>
    <property type="project" value="TreeGrafter"/>
</dbReference>
<dbReference type="InterPro" id="IPR056158">
    <property type="entry name" value="Beta-prop_IFT121_2nd"/>
</dbReference>
<evidence type="ECO:0000256" key="9">
    <source>
        <dbReference type="PROSITE-ProRule" id="PRU00221"/>
    </source>
</evidence>
<keyword evidence="16" id="KW-1185">Reference proteome</keyword>
<feature type="domain" description="IFT121/TULP4 N-terminal" evidence="13">
    <location>
        <begin position="1"/>
        <end position="332"/>
    </location>
</feature>
<evidence type="ECO:0000313" key="15">
    <source>
        <dbReference type="EMBL" id="CAG9799561.1"/>
    </source>
</evidence>
<proteinExistence type="predicted"/>
<feature type="repeat" description="WD" evidence="9">
    <location>
        <begin position="69"/>
        <end position="110"/>
    </location>
</feature>
<keyword evidence="5" id="KW-0970">Cilium biogenesis/degradation</keyword>
<dbReference type="PANTHER" id="PTHR12764">
    <property type="entry name" value="WD REPEAT DOMAIN-RELATED"/>
    <property type="match status" value="1"/>
</dbReference>
<dbReference type="InterPro" id="IPR056157">
    <property type="entry name" value="TPR_IFT80_172_dom"/>
</dbReference>
<dbReference type="Proteomes" id="UP001153620">
    <property type="component" value="Chromosome 1"/>
</dbReference>
<dbReference type="InterPro" id="IPR057361">
    <property type="entry name" value="TPR_WDR35"/>
</dbReference>
<dbReference type="Pfam" id="PF25768">
    <property type="entry name" value="TPR_IFT121"/>
    <property type="match status" value="1"/>
</dbReference>
<evidence type="ECO:0000259" key="12">
    <source>
        <dbReference type="Pfam" id="PF23390"/>
    </source>
</evidence>
<dbReference type="Pfam" id="PF25170">
    <property type="entry name" value="TPR_WDR35"/>
    <property type="match status" value="1"/>
</dbReference>
<keyword evidence="4" id="KW-0677">Repeat</keyword>
<dbReference type="OrthoDB" id="10260567at2759"/>
<dbReference type="InterPro" id="IPR017233">
    <property type="entry name" value="WDR35"/>
</dbReference>
<name>A0A9N9WPW1_9DIPT</name>
<dbReference type="Pfam" id="PF23390">
    <property type="entry name" value="Beta-prop_WDR35_2nd"/>
    <property type="match status" value="1"/>
</dbReference>
<sequence>MFVYLSKKIAIPNNTKINCISWEKSNGFIAIGGDDGMLKVLKLEQATTTTAAPQKGLAAPSNLSMNQTLEGHKGNVVVVVWNEQQQKLTSSDDNGVIIVWTMYKGNFFEEMTNDRKKSTVKGMSWTSDGQKICIVYEDGAVIVGSVDGNRIWGKELKNTSLTAIQWSPDNRLLLFAIKNGEVHLFDNQGIFISKINIQCVQLTSMRSISVVGLNWYSGFTQGNRPVLAVCYENGKVQLMKNENDDFPIMIDANLQITCSQWNENGTILAVCGMKNAINEKEINQVMFFSAFGQHLRTLKIPGREITALSWEGKSNCRISLAVDSFIYFANIRLDYVWCYFSNTVAYLEVSSQNQQSLDFNQSSLIFWDIKNNQTFSKIVDFVISMCAYGEHCVIASETHKIISKDANLIVENNFKEQTYMLNICNSLGTTVDSKYVDIKPLFITMNNTHVILANQSQFLLWQYHTPKSTMHGMKQKKDKRYHIDDQPSGVNEVLSDLDRISYEMPKTIPNTTKDPICCITASDKILLVARESGTIQEYVLPNVAICNRHNFPTRISKMSINCNSTRAAIVDATGLMTTIDLNDFNERQNEATRVGKIERKDVWSICWAKDNPQLLSVMEKTRMYIFRNQDPEEPISSCGYICNFEDLEITAVLLDEILNGSAPPSSTDQLVLNLRVKSLRDTEELLQHVGLTEAKQFIEDNSHPRLWRLLGESSLRKLDLDTAENAFVRCTNYQGIKFIKKLRTVQSEQIQKAEIAAFFGDFDEAEKLYIDADRRDLAISLRTTLCDWFRVIQLYRMASGISDQQMENAYKEIGNHFANMKVWESAREYYEKAHYIEGLMDAFYHLEKYDELENLIAKLPEKSPLLGKLGQMLATVGLTEKSVEAYKKSGDIKSAISTCVGLRQWGLALELAQKYKMPSVNALLNKHAAHLLEEGKLPEAVELQKKAGRFLDASRLLVKLAEREIEKKSSFLRIKQLFILAGLLVEEHLQTQANITGSNRATITSQMIPEDSVFIEEVWHYGEAYHYMLLAQRQLRAGVFHSAVLSALRLRDYEDVLNVEKIYSLIALASCADRSFGTCSKAFIKLEGLETLTEHKRQEYEELAVNILSRYDPRDTKLDQTPCFACETLVIDWQTSCPNCGSHFPACIASGQSIMNPQVAWQCGSCMHLAKRIEIASRKSCPLCHSLVTLQRTEI</sequence>
<dbReference type="GO" id="GO:1905515">
    <property type="term" value="P:non-motile cilium assembly"/>
    <property type="evidence" value="ECO:0007669"/>
    <property type="project" value="TreeGrafter"/>
</dbReference>
<dbReference type="GO" id="GO:0097730">
    <property type="term" value="C:non-motile cilium"/>
    <property type="evidence" value="ECO:0007669"/>
    <property type="project" value="TreeGrafter"/>
</dbReference>
<evidence type="ECO:0000256" key="8">
    <source>
        <dbReference type="ARBA" id="ARBA00023273"/>
    </source>
</evidence>
<evidence type="ECO:0000256" key="6">
    <source>
        <dbReference type="ARBA" id="ARBA00023069"/>
    </source>
</evidence>
<dbReference type="GO" id="GO:0061512">
    <property type="term" value="P:protein localization to cilium"/>
    <property type="evidence" value="ECO:0007669"/>
    <property type="project" value="TreeGrafter"/>
</dbReference>
<dbReference type="Gene3D" id="1.25.40.470">
    <property type="match status" value="1"/>
</dbReference>
<accession>A0A9N9WPW1</accession>
<evidence type="ECO:0000256" key="1">
    <source>
        <dbReference type="ARBA" id="ARBA00004120"/>
    </source>
</evidence>
<reference evidence="15" key="1">
    <citation type="submission" date="2022-01" db="EMBL/GenBank/DDBJ databases">
        <authorList>
            <person name="King R."/>
        </authorList>
    </citation>
    <scope>NUCLEOTIDE SEQUENCE</scope>
</reference>
<dbReference type="FunFam" id="1.25.40.470:FF:000004">
    <property type="entry name" value="WD repeat-containing protein 35"/>
    <property type="match status" value="1"/>
</dbReference>
<evidence type="ECO:0000256" key="4">
    <source>
        <dbReference type="ARBA" id="ARBA00022737"/>
    </source>
</evidence>
<dbReference type="GO" id="GO:0030991">
    <property type="term" value="C:intraciliary transport particle A"/>
    <property type="evidence" value="ECO:0007669"/>
    <property type="project" value="TreeGrafter"/>
</dbReference>